<evidence type="ECO:0000313" key="3">
    <source>
        <dbReference type="EMBL" id="KAK0489999.1"/>
    </source>
</evidence>
<feature type="non-terminal residue" evidence="3">
    <location>
        <position position="101"/>
    </location>
</feature>
<keyword evidence="1" id="KW-0547">Nucleotide-binding</keyword>
<proteinExistence type="inferred from homology"/>
<dbReference type="GO" id="GO:0000723">
    <property type="term" value="P:telomere maintenance"/>
    <property type="evidence" value="ECO:0007669"/>
    <property type="project" value="InterPro"/>
</dbReference>
<name>A0AA39PTQ4_9AGAR</name>
<dbReference type="GO" id="GO:0043139">
    <property type="term" value="F:5'-3' DNA helicase activity"/>
    <property type="evidence" value="ECO:0007669"/>
    <property type="project" value="UniProtKB-EC"/>
</dbReference>
<comment type="catalytic activity">
    <reaction evidence="1">
        <text>ATP + H2O = ADP + phosphate + H(+)</text>
        <dbReference type="Rhea" id="RHEA:13065"/>
        <dbReference type="ChEBI" id="CHEBI:15377"/>
        <dbReference type="ChEBI" id="CHEBI:15378"/>
        <dbReference type="ChEBI" id="CHEBI:30616"/>
        <dbReference type="ChEBI" id="CHEBI:43474"/>
        <dbReference type="ChEBI" id="CHEBI:456216"/>
        <dbReference type="EC" id="5.6.2.3"/>
    </reaction>
</comment>
<comment type="caution">
    <text evidence="3">The sequence shown here is derived from an EMBL/GenBank/DDBJ whole genome shotgun (WGS) entry which is preliminary data.</text>
</comment>
<evidence type="ECO:0000259" key="2">
    <source>
        <dbReference type="Pfam" id="PF05970"/>
    </source>
</evidence>
<dbReference type="SUPFAM" id="SSF52540">
    <property type="entry name" value="P-loop containing nucleoside triphosphate hydrolases"/>
    <property type="match status" value="1"/>
</dbReference>
<organism evidence="3 4">
    <name type="scientific">Armillaria luteobubalina</name>
    <dbReference type="NCBI Taxonomy" id="153913"/>
    <lineage>
        <taxon>Eukaryota</taxon>
        <taxon>Fungi</taxon>
        <taxon>Dikarya</taxon>
        <taxon>Basidiomycota</taxon>
        <taxon>Agaricomycotina</taxon>
        <taxon>Agaricomycetes</taxon>
        <taxon>Agaricomycetidae</taxon>
        <taxon>Agaricales</taxon>
        <taxon>Marasmiineae</taxon>
        <taxon>Physalacriaceae</taxon>
        <taxon>Armillaria</taxon>
    </lineage>
</organism>
<feature type="domain" description="DNA helicase Pif1-like DEAD-box helicase" evidence="2">
    <location>
        <begin position="36"/>
        <end position="96"/>
    </location>
</feature>
<dbReference type="EC" id="5.6.2.3" evidence="1"/>
<dbReference type="AlphaFoldDB" id="A0AA39PTQ4"/>
<sequence length="101" mass="10820">MNTTVVKYKLNLEQEYAFRLMAFSQDSPTPSAVEPFPLRLFLTGSGGTGKTYVVQALTEVMAAFGSAHAIRFMAPTGSAASINDGMTLHKGFGLRVTSRAS</sequence>
<keyword evidence="1" id="KW-0233">DNA recombination</keyword>
<keyword evidence="1" id="KW-0378">Hydrolase</keyword>
<comment type="similarity">
    <text evidence="1">Belongs to the helicase family.</text>
</comment>
<comment type="cofactor">
    <cofactor evidence="1">
        <name>Mg(2+)</name>
        <dbReference type="ChEBI" id="CHEBI:18420"/>
    </cofactor>
</comment>
<dbReference type="Gene3D" id="3.40.50.300">
    <property type="entry name" value="P-loop containing nucleotide triphosphate hydrolases"/>
    <property type="match status" value="1"/>
</dbReference>
<dbReference type="GO" id="GO:0006281">
    <property type="term" value="P:DNA repair"/>
    <property type="evidence" value="ECO:0007669"/>
    <property type="project" value="UniProtKB-KW"/>
</dbReference>
<dbReference type="GO" id="GO:0006310">
    <property type="term" value="P:DNA recombination"/>
    <property type="evidence" value="ECO:0007669"/>
    <property type="project" value="UniProtKB-KW"/>
</dbReference>
<evidence type="ECO:0000313" key="4">
    <source>
        <dbReference type="Proteomes" id="UP001175228"/>
    </source>
</evidence>
<dbReference type="EMBL" id="JAUEPU010000035">
    <property type="protein sequence ID" value="KAK0489999.1"/>
    <property type="molecule type" value="Genomic_DNA"/>
</dbReference>
<keyword evidence="1" id="KW-0234">DNA repair</keyword>
<keyword evidence="1" id="KW-0347">Helicase</keyword>
<dbReference type="Proteomes" id="UP001175228">
    <property type="component" value="Unassembled WGS sequence"/>
</dbReference>
<keyword evidence="4" id="KW-1185">Reference proteome</keyword>
<evidence type="ECO:0000256" key="1">
    <source>
        <dbReference type="RuleBase" id="RU363044"/>
    </source>
</evidence>
<dbReference type="Pfam" id="PF05970">
    <property type="entry name" value="PIF1"/>
    <property type="match status" value="1"/>
</dbReference>
<protein>
    <recommendedName>
        <fullName evidence="1">ATP-dependent DNA helicase</fullName>
        <ecNumber evidence="1">5.6.2.3</ecNumber>
    </recommendedName>
</protein>
<dbReference type="InterPro" id="IPR027417">
    <property type="entry name" value="P-loop_NTPase"/>
</dbReference>
<keyword evidence="1" id="KW-0227">DNA damage</keyword>
<keyword evidence="1" id="KW-0067">ATP-binding</keyword>
<accession>A0AA39PTQ4</accession>
<reference evidence="3" key="1">
    <citation type="submission" date="2023-06" db="EMBL/GenBank/DDBJ databases">
        <authorList>
            <consortium name="Lawrence Berkeley National Laboratory"/>
            <person name="Ahrendt S."/>
            <person name="Sahu N."/>
            <person name="Indic B."/>
            <person name="Wong-Bajracharya J."/>
            <person name="Merenyi Z."/>
            <person name="Ke H.-M."/>
            <person name="Monk M."/>
            <person name="Kocsube S."/>
            <person name="Drula E."/>
            <person name="Lipzen A."/>
            <person name="Balint B."/>
            <person name="Henrissat B."/>
            <person name="Andreopoulos B."/>
            <person name="Martin F.M."/>
            <person name="Harder C.B."/>
            <person name="Rigling D."/>
            <person name="Ford K.L."/>
            <person name="Foster G.D."/>
            <person name="Pangilinan J."/>
            <person name="Papanicolaou A."/>
            <person name="Barry K."/>
            <person name="LaButti K."/>
            <person name="Viragh M."/>
            <person name="Koriabine M."/>
            <person name="Yan M."/>
            <person name="Riley R."/>
            <person name="Champramary S."/>
            <person name="Plett K.L."/>
            <person name="Tsai I.J."/>
            <person name="Slot J."/>
            <person name="Sipos G."/>
            <person name="Plett J."/>
            <person name="Nagy L.G."/>
            <person name="Grigoriev I.V."/>
        </authorList>
    </citation>
    <scope>NUCLEOTIDE SEQUENCE</scope>
    <source>
        <strain evidence="3">HWK02</strain>
    </source>
</reference>
<gene>
    <name evidence="3" type="ORF">EDD18DRAFT_1051396</name>
</gene>
<dbReference type="GO" id="GO:0016787">
    <property type="term" value="F:hydrolase activity"/>
    <property type="evidence" value="ECO:0007669"/>
    <property type="project" value="UniProtKB-KW"/>
</dbReference>
<dbReference type="InterPro" id="IPR010285">
    <property type="entry name" value="DNA_helicase_pif1-like_DEAD"/>
</dbReference>
<dbReference type="GO" id="GO:0005524">
    <property type="term" value="F:ATP binding"/>
    <property type="evidence" value="ECO:0007669"/>
    <property type="project" value="UniProtKB-KW"/>
</dbReference>